<dbReference type="CDD" id="cd05233">
    <property type="entry name" value="SDR_c"/>
    <property type="match status" value="1"/>
</dbReference>
<evidence type="ECO:0000256" key="1">
    <source>
        <dbReference type="ARBA" id="ARBA00006484"/>
    </source>
</evidence>
<comment type="similarity">
    <text evidence="1">Belongs to the short-chain dehydrogenases/reductases (SDR) family.</text>
</comment>
<organism evidence="3 4">
    <name type="scientific">Candidatus Anaerobiospirillum pullicola</name>
    <dbReference type="NCBI Taxonomy" id="2838451"/>
    <lineage>
        <taxon>Bacteria</taxon>
        <taxon>Pseudomonadati</taxon>
        <taxon>Pseudomonadota</taxon>
        <taxon>Gammaproteobacteria</taxon>
        <taxon>Aeromonadales</taxon>
        <taxon>Succinivibrionaceae</taxon>
        <taxon>Anaerobiospirillum</taxon>
    </lineage>
</organism>
<evidence type="ECO:0000313" key="4">
    <source>
        <dbReference type="Proteomes" id="UP000733611"/>
    </source>
</evidence>
<gene>
    <name evidence="3" type="ORF">H9847_03545</name>
</gene>
<evidence type="ECO:0000259" key="2">
    <source>
        <dbReference type="SMART" id="SM00822"/>
    </source>
</evidence>
<dbReference type="InterPro" id="IPR036291">
    <property type="entry name" value="NAD(P)-bd_dom_sf"/>
</dbReference>
<dbReference type="Proteomes" id="UP000733611">
    <property type="component" value="Unassembled WGS sequence"/>
</dbReference>
<reference evidence="3" key="2">
    <citation type="submission" date="2021-04" db="EMBL/GenBank/DDBJ databases">
        <authorList>
            <person name="Gilroy R."/>
        </authorList>
    </citation>
    <scope>NUCLEOTIDE SEQUENCE</scope>
    <source>
        <strain evidence="3">378</strain>
    </source>
</reference>
<reference evidence="3" key="1">
    <citation type="journal article" date="2021" name="PeerJ">
        <title>Extensive microbial diversity within the chicken gut microbiome revealed by metagenomics and culture.</title>
        <authorList>
            <person name="Gilroy R."/>
            <person name="Ravi A."/>
            <person name="Getino M."/>
            <person name="Pursley I."/>
            <person name="Horton D.L."/>
            <person name="Alikhan N.F."/>
            <person name="Baker D."/>
            <person name="Gharbi K."/>
            <person name="Hall N."/>
            <person name="Watson M."/>
            <person name="Adriaenssens E.M."/>
            <person name="Foster-Nyarko E."/>
            <person name="Jarju S."/>
            <person name="Secka A."/>
            <person name="Antonio M."/>
            <person name="Oren A."/>
            <person name="Chaudhuri R.R."/>
            <person name="La Ragione R."/>
            <person name="Hildebrand F."/>
            <person name="Pallen M.J."/>
        </authorList>
    </citation>
    <scope>NUCLEOTIDE SEQUENCE</scope>
    <source>
        <strain evidence="3">378</strain>
    </source>
</reference>
<dbReference type="InterPro" id="IPR002347">
    <property type="entry name" value="SDR_fam"/>
</dbReference>
<feature type="domain" description="Ketoreductase" evidence="2">
    <location>
        <begin position="4"/>
        <end position="190"/>
    </location>
</feature>
<dbReference type="GO" id="GO:0016616">
    <property type="term" value="F:oxidoreductase activity, acting on the CH-OH group of donors, NAD or NADP as acceptor"/>
    <property type="evidence" value="ECO:0007669"/>
    <property type="project" value="TreeGrafter"/>
</dbReference>
<protein>
    <submittedName>
        <fullName evidence="3">SDR family oxidoreductase</fullName>
    </submittedName>
</protein>
<dbReference type="EMBL" id="JAHLFE010000066">
    <property type="protein sequence ID" value="MBU3843932.1"/>
    <property type="molecule type" value="Genomic_DNA"/>
</dbReference>
<dbReference type="Pfam" id="PF13561">
    <property type="entry name" value="adh_short_C2"/>
    <property type="match status" value="1"/>
</dbReference>
<dbReference type="InterPro" id="IPR057326">
    <property type="entry name" value="KR_dom"/>
</dbReference>
<dbReference type="PROSITE" id="PS51257">
    <property type="entry name" value="PROKAR_LIPOPROTEIN"/>
    <property type="match status" value="1"/>
</dbReference>
<dbReference type="PRINTS" id="PR00080">
    <property type="entry name" value="SDRFAMILY"/>
</dbReference>
<proteinExistence type="inferred from homology"/>
<sequence length="243" mass="26050">MDKGTVIVTGANSGIGLACVNELFSAGYDVVALVHTPRPEVSAHFATLNAERHNAIAEFSCDLTDFTAVKDIVTKLRHLPLVGLVNNAGILPQDKLFVMTPLADLEHCFKVNCLSAINLTQLVVRLMMRDPAKKPKSIVMVSSINALDGYGPVEYAVSKGALISLATKLARELQSSNIRVNSVCPGITATPFNPEIPAELKKLMQSRSISHNDLTAEQVASTIVYLITPASSGINGQCLQVRN</sequence>
<dbReference type="PRINTS" id="PR00081">
    <property type="entry name" value="GDHRDH"/>
</dbReference>
<dbReference type="PANTHER" id="PTHR42760">
    <property type="entry name" value="SHORT-CHAIN DEHYDROGENASES/REDUCTASES FAMILY MEMBER"/>
    <property type="match status" value="1"/>
</dbReference>
<comment type="caution">
    <text evidence="3">The sequence shown here is derived from an EMBL/GenBank/DDBJ whole genome shotgun (WGS) entry which is preliminary data.</text>
</comment>
<dbReference type="SUPFAM" id="SSF51735">
    <property type="entry name" value="NAD(P)-binding Rossmann-fold domains"/>
    <property type="match status" value="1"/>
</dbReference>
<name>A0A948TFP6_9GAMM</name>
<accession>A0A948TFP6</accession>
<dbReference type="AlphaFoldDB" id="A0A948TFP6"/>
<evidence type="ECO:0000313" key="3">
    <source>
        <dbReference type="EMBL" id="MBU3843932.1"/>
    </source>
</evidence>
<dbReference type="Gene3D" id="3.40.50.720">
    <property type="entry name" value="NAD(P)-binding Rossmann-like Domain"/>
    <property type="match status" value="1"/>
</dbReference>
<dbReference type="SMART" id="SM00822">
    <property type="entry name" value="PKS_KR"/>
    <property type="match status" value="1"/>
</dbReference>
<dbReference type="PANTHER" id="PTHR42760:SF78">
    <property type="entry name" value="3-OXOACYL-[ACYL-CARRIER-PROTEIN] REDUCTASE [NADH]"/>
    <property type="match status" value="1"/>
</dbReference>